<keyword evidence="2" id="KW-1185">Reference proteome</keyword>
<accession>A0A0P9DT34</accession>
<evidence type="ECO:0000313" key="1">
    <source>
        <dbReference type="EMBL" id="KPV53332.1"/>
    </source>
</evidence>
<dbReference type="EMBL" id="LJCR01000283">
    <property type="protein sequence ID" value="KPV53332.1"/>
    <property type="molecule type" value="Genomic_DNA"/>
</dbReference>
<evidence type="ECO:0000313" key="2">
    <source>
        <dbReference type="Proteomes" id="UP000050509"/>
    </source>
</evidence>
<protein>
    <submittedName>
        <fullName evidence="1">Uncharacterized protein</fullName>
    </submittedName>
</protein>
<organism evidence="1 2">
    <name type="scientific">Kouleothrix aurantiaca</name>
    <dbReference type="NCBI Taxonomy" id="186479"/>
    <lineage>
        <taxon>Bacteria</taxon>
        <taxon>Bacillati</taxon>
        <taxon>Chloroflexota</taxon>
        <taxon>Chloroflexia</taxon>
        <taxon>Chloroflexales</taxon>
        <taxon>Roseiflexineae</taxon>
        <taxon>Roseiflexaceae</taxon>
        <taxon>Kouleothrix</taxon>
    </lineage>
</organism>
<gene>
    <name evidence="1" type="ORF">SE17_10230</name>
</gene>
<dbReference type="Proteomes" id="UP000050509">
    <property type="component" value="Unassembled WGS sequence"/>
</dbReference>
<dbReference type="AlphaFoldDB" id="A0A0P9DT34"/>
<reference evidence="1 2" key="1">
    <citation type="submission" date="2015-09" db="EMBL/GenBank/DDBJ databases">
        <title>Draft genome sequence of Kouleothrix aurantiaca JCM 19913.</title>
        <authorList>
            <person name="Hemp J."/>
        </authorList>
    </citation>
    <scope>NUCLEOTIDE SEQUENCE [LARGE SCALE GENOMIC DNA]</scope>
    <source>
        <strain evidence="1 2">COM-B</strain>
    </source>
</reference>
<name>A0A0P9DT34_9CHLR</name>
<sequence length="71" mass="7985">MNYPIRDTDYESYLLRLWRSGASTGWHASLQSTATEQTYQFATLEALFTFLSSRLRESDAIAVLAPAPPEA</sequence>
<proteinExistence type="predicted"/>
<comment type="caution">
    <text evidence="1">The sequence shown here is derived from an EMBL/GenBank/DDBJ whole genome shotgun (WGS) entry which is preliminary data.</text>
</comment>